<dbReference type="InterPro" id="IPR045851">
    <property type="entry name" value="AMP-bd_C_sf"/>
</dbReference>
<dbReference type="InterPro" id="IPR042099">
    <property type="entry name" value="ANL_N_sf"/>
</dbReference>
<organism evidence="3 4">
    <name type="scientific">Hevea brasiliensis</name>
    <name type="common">Para rubber tree</name>
    <name type="synonym">Siphonia brasiliensis</name>
    <dbReference type="NCBI Taxonomy" id="3981"/>
    <lineage>
        <taxon>Eukaryota</taxon>
        <taxon>Viridiplantae</taxon>
        <taxon>Streptophyta</taxon>
        <taxon>Embryophyta</taxon>
        <taxon>Tracheophyta</taxon>
        <taxon>Spermatophyta</taxon>
        <taxon>Magnoliopsida</taxon>
        <taxon>eudicotyledons</taxon>
        <taxon>Gunneridae</taxon>
        <taxon>Pentapetalae</taxon>
        <taxon>rosids</taxon>
        <taxon>fabids</taxon>
        <taxon>Malpighiales</taxon>
        <taxon>Euphorbiaceae</taxon>
        <taxon>Crotonoideae</taxon>
        <taxon>Micrandreae</taxon>
        <taxon>Hevea</taxon>
    </lineage>
</organism>
<name>A0ABQ9MRG6_HEVBR</name>
<dbReference type="SUPFAM" id="SSF56801">
    <property type="entry name" value="Acetyl-CoA synthetase-like"/>
    <property type="match status" value="1"/>
</dbReference>
<evidence type="ECO:0000259" key="1">
    <source>
        <dbReference type="Pfam" id="PF00501"/>
    </source>
</evidence>
<evidence type="ECO:0000313" key="4">
    <source>
        <dbReference type="Proteomes" id="UP001174677"/>
    </source>
</evidence>
<protein>
    <recommendedName>
        <fullName evidence="5">AMP-dependent synthetase/ligase domain-containing protein</fullName>
    </recommendedName>
</protein>
<accession>A0ABQ9MRG6</accession>
<evidence type="ECO:0008006" key="5">
    <source>
        <dbReference type="Google" id="ProtNLM"/>
    </source>
</evidence>
<keyword evidence="4" id="KW-1185">Reference proteome</keyword>
<feature type="domain" description="AMP-binding enzyme C-terminal" evidence="2">
    <location>
        <begin position="445"/>
        <end position="537"/>
    </location>
</feature>
<dbReference type="PROSITE" id="PS00455">
    <property type="entry name" value="AMP_BINDING"/>
    <property type="match status" value="1"/>
</dbReference>
<dbReference type="PANTHER" id="PTHR43201">
    <property type="entry name" value="ACYL-COA SYNTHETASE"/>
    <property type="match status" value="1"/>
</dbReference>
<dbReference type="Gene3D" id="3.40.50.12780">
    <property type="entry name" value="N-terminal domain of ligase-like"/>
    <property type="match status" value="1"/>
</dbReference>
<dbReference type="EMBL" id="JARPOI010000004">
    <property type="protein sequence ID" value="KAJ9182882.1"/>
    <property type="molecule type" value="Genomic_DNA"/>
</dbReference>
<evidence type="ECO:0000313" key="3">
    <source>
        <dbReference type="EMBL" id="KAJ9182882.1"/>
    </source>
</evidence>
<comment type="caution">
    <text evidence="3">The sequence shown here is derived from an EMBL/GenBank/DDBJ whole genome shotgun (WGS) entry which is preliminary data.</text>
</comment>
<dbReference type="InterPro" id="IPR000873">
    <property type="entry name" value="AMP-dep_synth/lig_dom"/>
</dbReference>
<gene>
    <name evidence="3" type="ORF">P3X46_006827</name>
</gene>
<dbReference type="PANTHER" id="PTHR43201:SF32">
    <property type="entry name" value="2-SUCCINYLBENZOATE--COA LIGASE, CHLOROPLASTIC_PEROXISOMAL"/>
    <property type="match status" value="1"/>
</dbReference>
<proteinExistence type="predicted"/>
<evidence type="ECO:0000259" key="2">
    <source>
        <dbReference type="Pfam" id="PF13193"/>
    </source>
</evidence>
<dbReference type="InterPro" id="IPR020845">
    <property type="entry name" value="AMP-binding_CS"/>
</dbReference>
<dbReference type="Pfam" id="PF13193">
    <property type="entry name" value="AMP-binding_C"/>
    <property type="match status" value="1"/>
</dbReference>
<dbReference type="Proteomes" id="UP001174677">
    <property type="component" value="Chromosome 4"/>
</dbReference>
<dbReference type="CDD" id="cd04433">
    <property type="entry name" value="AFD_class_I"/>
    <property type="match status" value="1"/>
</dbReference>
<sequence>MAYYSQAHICQCLTRLSTLRRNSIVTIAGDRRKTGEHFVEDVLSLARGLLELGLRSGDIVAICALNSVCYLEWLLAVAFVGAVVAPLNYRWIFEEAKSAMLCVRPVMLVTDASCNCWYSELQSDAIPSLKWHAFLGSFEASNILTTEMLRKNGIRTLPLNYSWAPEGAVVICFTSGTTGRPKGVVISHSALIVQSLAKAAIVGYCENDVYLHTTPLCHIGGLSSAMAMLMVGACHVLIPKFEATLAVESIEQHRVTSLITVPAILGDLISIARAKETSKGSQTVEKILNGGGSLSVWLIKDTRKLFPRAKLLSAYGMTESCSSLTFITLNDPTIETPSQLLQTSSKIKSASGNQPQGVCVGKPAPHVELKVCIDGSSQIGRILTRGPHVMLRYWDQNPLKAPNHINEVWLDTGDIGYIDNSCNLWLIGRTNNRIKSGGENVHPEEVESILLQHPGVVAVIVLGIPDARLTEMVVACVKIKEGWQWSENNCEDPAENELLLCSEILRKYCREKNLSGFKVPKRFVLWRKPFPLTTTGKIRRDQIRREVMSILRFLPCSL</sequence>
<dbReference type="Pfam" id="PF00501">
    <property type="entry name" value="AMP-binding"/>
    <property type="match status" value="1"/>
</dbReference>
<reference evidence="3" key="1">
    <citation type="journal article" date="2023" name="Plant Biotechnol. J.">
        <title>Chromosome-level wild Hevea brasiliensis genome provides new tools for genomic-assisted breeding and valuable loci to elevate rubber yield.</title>
        <authorList>
            <person name="Cheng H."/>
            <person name="Song X."/>
            <person name="Hu Y."/>
            <person name="Wu T."/>
            <person name="Yang Q."/>
            <person name="An Z."/>
            <person name="Feng S."/>
            <person name="Deng Z."/>
            <person name="Wu W."/>
            <person name="Zeng X."/>
            <person name="Tu M."/>
            <person name="Wang X."/>
            <person name="Huang H."/>
        </authorList>
    </citation>
    <scope>NUCLEOTIDE SEQUENCE</scope>
    <source>
        <strain evidence="3">MT/VB/25A 57/8</strain>
    </source>
</reference>
<dbReference type="InterPro" id="IPR025110">
    <property type="entry name" value="AMP-bd_C"/>
</dbReference>
<feature type="domain" description="AMP-dependent synthetase/ligase" evidence="1">
    <location>
        <begin position="24"/>
        <end position="394"/>
    </location>
</feature>
<dbReference type="Gene3D" id="3.30.300.30">
    <property type="match status" value="1"/>
</dbReference>